<protein>
    <submittedName>
        <fullName evidence="1">Uncharacterized protein</fullName>
    </submittedName>
</protein>
<evidence type="ECO:0000313" key="2">
    <source>
        <dbReference type="Proteomes" id="UP000189670"/>
    </source>
</evidence>
<dbReference type="EMBL" id="ATBP01000809">
    <property type="protein sequence ID" value="ETR68871.1"/>
    <property type="molecule type" value="Genomic_DNA"/>
</dbReference>
<reference evidence="2" key="1">
    <citation type="submission" date="2012-11" db="EMBL/GenBank/DDBJ databases">
        <authorList>
            <person name="Lucero-Rivera Y.E."/>
            <person name="Tovar-Ramirez D."/>
        </authorList>
    </citation>
    <scope>NUCLEOTIDE SEQUENCE [LARGE SCALE GENOMIC DNA]</scope>
    <source>
        <strain evidence="2">Araruama</strain>
    </source>
</reference>
<sequence>MKQTIPQDDQAAITISHQHAAYHAAKEESHLPDAFVTIKKMNTILEQLFSHSGQVISDCFLSLLKECFFVDYARLKYQQDTQDWTILSELHDTNLSNDELQKCHQFSCVVPSGKNIALKSISPQMLKQFYKRNIAD</sequence>
<dbReference type="Proteomes" id="UP000189670">
    <property type="component" value="Unassembled WGS sequence"/>
</dbReference>
<proteinExistence type="predicted"/>
<accession>A0A1V1P246</accession>
<evidence type="ECO:0000313" key="1">
    <source>
        <dbReference type="EMBL" id="ETR68871.1"/>
    </source>
</evidence>
<gene>
    <name evidence="1" type="ORF">OMM_10093</name>
</gene>
<comment type="caution">
    <text evidence="1">The sequence shown here is derived from an EMBL/GenBank/DDBJ whole genome shotgun (WGS) entry which is preliminary data.</text>
</comment>
<organism evidence="1 2">
    <name type="scientific">Candidatus Magnetoglobus multicellularis str. Araruama</name>
    <dbReference type="NCBI Taxonomy" id="890399"/>
    <lineage>
        <taxon>Bacteria</taxon>
        <taxon>Pseudomonadati</taxon>
        <taxon>Thermodesulfobacteriota</taxon>
        <taxon>Desulfobacteria</taxon>
        <taxon>Desulfobacterales</taxon>
        <taxon>Desulfobacteraceae</taxon>
        <taxon>Candidatus Magnetoglobus</taxon>
    </lineage>
</organism>
<dbReference type="AlphaFoldDB" id="A0A1V1P246"/>
<name>A0A1V1P246_9BACT</name>